<feature type="transmembrane region" description="Helical" evidence="2">
    <location>
        <begin position="237"/>
        <end position="254"/>
    </location>
</feature>
<dbReference type="EMBL" id="LT629749">
    <property type="protein sequence ID" value="SDR75926.1"/>
    <property type="molecule type" value="Genomic_DNA"/>
</dbReference>
<feature type="transmembrane region" description="Helical" evidence="2">
    <location>
        <begin position="6"/>
        <end position="25"/>
    </location>
</feature>
<feature type="region of interest" description="Disordered" evidence="1">
    <location>
        <begin position="416"/>
        <end position="436"/>
    </location>
</feature>
<dbReference type="STRING" id="546871.SAMN04488543_0356"/>
<keyword evidence="2" id="KW-0472">Membrane</keyword>
<evidence type="ECO:0008006" key="5">
    <source>
        <dbReference type="Google" id="ProtNLM"/>
    </source>
</evidence>
<protein>
    <recommendedName>
        <fullName evidence="5">O-antigen ligase like membrane protein</fullName>
    </recommendedName>
</protein>
<feature type="transmembrane region" description="Helical" evidence="2">
    <location>
        <begin position="367"/>
        <end position="385"/>
    </location>
</feature>
<dbReference type="OrthoDB" id="3253728at2"/>
<accession>A0A1H1LN41</accession>
<keyword evidence="2" id="KW-1133">Transmembrane helix</keyword>
<evidence type="ECO:0000313" key="4">
    <source>
        <dbReference type="Proteomes" id="UP000199092"/>
    </source>
</evidence>
<feature type="transmembrane region" description="Helical" evidence="2">
    <location>
        <begin position="261"/>
        <end position="277"/>
    </location>
</feature>
<feature type="transmembrane region" description="Helical" evidence="2">
    <location>
        <begin position="32"/>
        <end position="48"/>
    </location>
</feature>
<feature type="transmembrane region" description="Helical" evidence="2">
    <location>
        <begin position="54"/>
        <end position="74"/>
    </location>
</feature>
<reference evidence="3 4" key="1">
    <citation type="submission" date="2016-10" db="EMBL/GenBank/DDBJ databases">
        <authorList>
            <person name="de Groot N.N."/>
        </authorList>
    </citation>
    <scope>NUCLEOTIDE SEQUENCE [LARGE SCALE GENOMIC DNA]</scope>
    <source>
        <strain evidence="3 4">DSM 21741</strain>
    </source>
</reference>
<dbReference type="Proteomes" id="UP000199092">
    <property type="component" value="Chromosome I"/>
</dbReference>
<gene>
    <name evidence="3" type="ORF">SAMN04488543_0356</name>
</gene>
<evidence type="ECO:0000313" key="3">
    <source>
        <dbReference type="EMBL" id="SDR75926.1"/>
    </source>
</evidence>
<dbReference type="AlphaFoldDB" id="A0A1H1LN41"/>
<name>A0A1H1LN41_9ACTN</name>
<sequence>MTGSQFDSGLQLAAAVLVLAVVFAGLRRSPKVAVLAWLTVICFVPVWVGQSVVAYFPAFTIITLLTAASLLPTVVGIRWSYVDLFFVAIGVIAVVEYLLRLTTLSATFDLATAWAGAFLLGRIITSVLDARWIYGAVGVFFSVVAALAVLEFATGTNLFTTYITADNANYEVWGGLQPRGGILRAEGAFGHSIALGSSLGVAVALTLGSRFRPLLKTAMVVLMVFGAVVSFSRTGMVTAAGSVVLACLFLRDSLSRAYRVGLLLLVLVAAGLVYTLVQDVFVASGTEAEGSALYRSELLQLLTYIQPFGLADNFSVSTTSEVSIGAFGSVDNALLLFGLIFGWVPSILVLLLLASAVLYVLRGRATAATIAVVAQIPALVTVALITQYAAVLWFAVGLAVSTQVLANAEHRAERAALRRPPVRRHRPARALEPAAR</sequence>
<feature type="transmembrane region" description="Helical" evidence="2">
    <location>
        <begin position="188"/>
        <end position="207"/>
    </location>
</feature>
<dbReference type="RefSeq" id="WP_091409336.1">
    <property type="nucleotide sequence ID" value="NZ_LT629749.1"/>
</dbReference>
<feature type="transmembrane region" description="Helical" evidence="2">
    <location>
        <begin position="333"/>
        <end position="360"/>
    </location>
</feature>
<keyword evidence="4" id="KW-1185">Reference proteome</keyword>
<keyword evidence="2" id="KW-0812">Transmembrane</keyword>
<proteinExistence type="predicted"/>
<feature type="transmembrane region" description="Helical" evidence="2">
    <location>
        <begin position="81"/>
        <end position="99"/>
    </location>
</feature>
<evidence type="ECO:0000256" key="2">
    <source>
        <dbReference type="SAM" id="Phobius"/>
    </source>
</evidence>
<evidence type="ECO:0000256" key="1">
    <source>
        <dbReference type="SAM" id="MobiDB-lite"/>
    </source>
</evidence>
<feature type="transmembrane region" description="Helical" evidence="2">
    <location>
        <begin position="132"/>
        <end position="150"/>
    </location>
</feature>
<organism evidence="3 4">
    <name type="scientific">Friedmanniella luteola</name>
    <dbReference type="NCBI Taxonomy" id="546871"/>
    <lineage>
        <taxon>Bacteria</taxon>
        <taxon>Bacillati</taxon>
        <taxon>Actinomycetota</taxon>
        <taxon>Actinomycetes</taxon>
        <taxon>Propionibacteriales</taxon>
        <taxon>Nocardioidaceae</taxon>
        <taxon>Friedmanniella</taxon>
    </lineage>
</organism>